<gene>
    <name evidence="2" type="ORF">DV733_09180</name>
</gene>
<keyword evidence="1" id="KW-0472">Membrane</keyword>
<organism evidence="2 3">
    <name type="scientific">Halapricum salinum</name>
    <dbReference type="NCBI Taxonomy" id="1457250"/>
    <lineage>
        <taxon>Archaea</taxon>
        <taxon>Methanobacteriati</taxon>
        <taxon>Methanobacteriota</taxon>
        <taxon>Stenosarchaea group</taxon>
        <taxon>Halobacteria</taxon>
        <taxon>Halobacteriales</taxon>
        <taxon>Haloarculaceae</taxon>
        <taxon>Halapricum</taxon>
    </lineage>
</organism>
<dbReference type="AlphaFoldDB" id="A0A4D6HED2"/>
<name>A0A4D6HED2_9EURY</name>
<dbReference type="GeneID" id="39848033"/>
<keyword evidence="1" id="KW-0812">Transmembrane</keyword>
<dbReference type="EMBL" id="CP031310">
    <property type="protein sequence ID" value="QCC51402.1"/>
    <property type="molecule type" value="Genomic_DNA"/>
</dbReference>
<dbReference type="RefSeq" id="WP_049994987.1">
    <property type="nucleotide sequence ID" value="NZ_CP031310.1"/>
</dbReference>
<keyword evidence="1" id="KW-1133">Transmembrane helix</keyword>
<evidence type="ECO:0000313" key="2">
    <source>
        <dbReference type="EMBL" id="QCC51402.1"/>
    </source>
</evidence>
<reference evidence="2 3" key="1">
    <citation type="journal article" date="2019" name="Nat. Commun.">
        <title>A new type of DNA phosphorothioation-based antiviral system in archaea.</title>
        <authorList>
            <person name="Xiong L."/>
            <person name="Liu S."/>
            <person name="Chen S."/>
            <person name="Xiao Y."/>
            <person name="Zhu B."/>
            <person name="Gao Y."/>
            <person name="Zhang Y."/>
            <person name="Chen B."/>
            <person name="Luo J."/>
            <person name="Deng Z."/>
            <person name="Chen X."/>
            <person name="Wang L."/>
            <person name="Chen S."/>
        </authorList>
    </citation>
    <scope>NUCLEOTIDE SEQUENCE [LARGE SCALE GENOMIC DNA]</scope>
    <source>
        <strain evidence="2 3">CBA1105</strain>
    </source>
</reference>
<protein>
    <submittedName>
        <fullName evidence="2">Uncharacterized protein</fullName>
    </submittedName>
</protein>
<dbReference type="Proteomes" id="UP000296706">
    <property type="component" value="Chromosome"/>
</dbReference>
<evidence type="ECO:0000256" key="1">
    <source>
        <dbReference type="SAM" id="Phobius"/>
    </source>
</evidence>
<proteinExistence type="predicted"/>
<accession>A0A4D6HED2</accession>
<evidence type="ECO:0000313" key="3">
    <source>
        <dbReference type="Proteomes" id="UP000296706"/>
    </source>
</evidence>
<sequence>MKRESAVSETISYDTGHCSICEREVALGQSVPDDVIDPKAYAVILGEGELSKNVEHEGNWEFELVFQLDETDQRHPNVNGFIICEECARNIHGHPDDADHYHGKIPSEIVGGSLSDETAVEMNQAAVALAILLLVIILILVFSL</sequence>
<dbReference type="OrthoDB" id="350893at2157"/>
<keyword evidence="3" id="KW-1185">Reference proteome</keyword>
<dbReference type="KEGG" id="hsn:DV733_09180"/>
<feature type="transmembrane region" description="Helical" evidence="1">
    <location>
        <begin position="125"/>
        <end position="143"/>
    </location>
</feature>